<organism evidence="1 2">
    <name type="scientific">Citrus sinensis</name>
    <name type="common">Sweet orange</name>
    <name type="synonym">Citrus aurantium var. sinensis</name>
    <dbReference type="NCBI Taxonomy" id="2711"/>
    <lineage>
        <taxon>Eukaryota</taxon>
        <taxon>Viridiplantae</taxon>
        <taxon>Streptophyta</taxon>
        <taxon>Embryophyta</taxon>
        <taxon>Tracheophyta</taxon>
        <taxon>Spermatophyta</taxon>
        <taxon>Magnoliopsida</taxon>
        <taxon>eudicotyledons</taxon>
        <taxon>Gunneridae</taxon>
        <taxon>Pentapetalae</taxon>
        <taxon>rosids</taxon>
        <taxon>malvids</taxon>
        <taxon>Sapindales</taxon>
        <taxon>Rutaceae</taxon>
        <taxon>Aurantioideae</taxon>
        <taxon>Citrus</taxon>
    </lineage>
</organism>
<reference evidence="2" key="1">
    <citation type="journal article" date="2023" name="Hortic. Res.">
        <title>A chromosome-level phased genome enabling allele-level studies in sweet orange: a case study on citrus Huanglongbing tolerance.</title>
        <authorList>
            <person name="Wu B."/>
            <person name="Yu Q."/>
            <person name="Deng Z."/>
            <person name="Duan Y."/>
            <person name="Luo F."/>
            <person name="Gmitter F. Jr."/>
        </authorList>
    </citation>
    <scope>NUCLEOTIDE SEQUENCE [LARGE SCALE GENOMIC DNA]</scope>
    <source>
        <strain evidence="2">cv. Valencia</strain>
    </source>
</reference>
<dbReference type="EMBL" id="CM039170">
    <property type="protein sequence ID" value="KAH9804413.1"/>
    <property type="molecule type" value="Genomic_DNA"/>
</dbReference>
<evidence type="ECO:0000313" key="2">
    <source>
        <dbReference type="Proteomes" id="UP000829398"/>
    </source>
</evidence>
<evidence type="ECO:0000313" key="1">
    <source>
        <dbReference type="EMBL" id="KAH9804413.1"/>
    </source>
</evidence>
<sequence length="236" mass="27659">MSLELPPSRGDLLEITRIQRWRVRWLLNLQRYWQQLLNSPVDSHENLQLERSGFGEAPDDPRAGMSGGLAMMWNNEMDLQITSCSSHHIDAIVKQRNGKWWRYTGIYGHPEAAQKVHTWNLLRRLSSLFKLPWLCSGDFNEILDQKEKSGGLPKDPFLMMDFMDVLKECGLVDMGWRGYLFTWSNKRFGSRLIEERLDRFLCNMEWQSIFQTLKVEHINDWCSDHCPILLEAGIST</sequence>
<dbReference type="Proteomes" id="UP000829398">
    <property type="component" value="Chromosome 1"/>
</dbReference>
<gene>
    <name evidence="1" type="ORF">KPL71_002129</name>
</gene>
<protein>
    <submittedName>
        <fullName evidence="1">Uncharacterized protein</fullName>
    </submittedName>
</protein>
<name>A0ACB8P2U8_CITSI</name>
<keyword evidence="2" id="KW-1185">Reference proteome</keyword>
<comment type="caution">
    <text evidence="1">The sequence shown here is derived from an EMBL/GenBank/DDBJ whole genome shotgun (WGS) entry which is preliminary data.</text>
</comment>
<proteinExistence type="predicted"/>
<accession>A0ACB8P2U8</accession>